<dbReference type="SUPFAM" id="SSF57756">
    <property type="entry name" value="Retrovirus zinc finger-like domains"/>
    <property type="match status" value="1"/>
</dbReference>
<dbReference type="Proteomes" id="UP000265520">
    <property type="component" value="Unassembled WGS sequence"/>
</dbReference>
<dbReference type="EMBL" id="LXQA011184699">
    <property type="protein sequence ID" value="MCI88126.1"/>
    <property type="molecule type" value="Genomic_DNA"/>
</dbReference>
<comment type="caution">
    <text evidence="2">The sequence shown here is derived from an EMBL/GenBank/DDBJ whole genome shotgun (WGS) entry which is preliminary data.</text>
</comment>
<dbReference type="Gene3D" id="4.10.60.10">
    <property type="entry name" value="Zinc finger, CCHC-type"/>
    <property type="match status" value="1"/>
</dbReference>
<protein>
    <submittedName>
        <fullName evidence="2">Cellular nucleic acid-binding protein</fullName>
    </submittedName>
</protein>
<dbReference type="Pfam" id="PF00098">
    <property type="entry name" value="zf-CCHC"/>
    <property type="match status" value="1"/>
</dbReference>
<evidence type="ECO:0000313" key="3">
    <source>
        <dbReference type="Proteomes" id="UP000265520"/>
    </source>
</evidence>
<dbReference type="InterPro" id="IPR036875">
    <property type="entry name" value="Znf_CCHC_sf"/>
</dbReference>
<evidence type="ECO:0000259" key="1">
    <source>
        <dbReference type="SMART" id="SM00343"/>
    </source>
</evidence>
<dbReference type="InterPro" id="IPR001878">
    <property type="entry name" value="Znf_CCHC"/>
</dbReference>
<feature type="non-terminal residue" evidence="2">
    <location>
        <position position="55"/>
    </location>
</feature>
<accession>A0A392VIA1</accession>
<dbReference type="AlphaFoldDB" id="A0A392VIA1"/>
<feature type="non-terminal residue" evidence="2">
    <location>
        <position position="1"/>
    </location>
</feature>
<reference evidence="2 3" key="1">
    <citation type="journal article" date="2018" name="Front. Plant Sci.">
        <title>Red Clover (Trifolium pratense) and Zigzag Clover (T. medium) - A Picture of Genomic Similarities and Differences.</title>
        <authorList>
            <person name="Dluhosova J."/>
            <person name="Istvanek J."/>
            <person name="Nedelnik J."/>
            <person name="Repkova J."/>
        </authorList>
    </citation>
    <scope>NUCLEOTIDE SEQUENCE [LARGE SCALE GENOMIC DNA]</scope>
    <source>
        <strain evidence="3">cv. 10/8</strain>
        <tissue evidence="2">Leaf</tissue>
    </source>
</reference>
<feature type="domain" description="CCHC-type" evidence="1">
    <location>
        <begin position="1"/>
        <end position="13"/>
    </location>
</feature>
<dbReference type="GO" id="GO:0008270">
    <property type="term" value="F:zinc ion binding"/>
    <property type="evidence" value="ECO:0007669"/>
    <property type="project" value="InterPro"/>
</dbReference>
<evidence type="ECO:0000313" key="2">
    <source>
        <dbReference type="EMBL" id="MCI88126.1"/>
    </source>
</evidence>
<name>A0A392VIA1_9FABA</name>
<proteinExistence type="predicted"/>
<feature type="domain" description="CCHC-type" evidence="1">
    <location>
        <begin position="16"/>
        <end position="32"/>
    </location>
</feature>
<organism evidence="2 3">
    <name type="scientific">Trifolium medium</name>
    <dbReference type="NCBI Taxonomy" id="97028"/>
    <lineage>
        <taxon>Eukaryota</taxon>
        <taxon>Viridiplantae</taxon>
        <taxon>Streptophyta</taxon>
        <taxon>Embryophyta</taxon>
        <taxon>Tracheophyta</taxon>
        <taxon>Spermatophyta</taxon>
        <taxon>Magnoliopsida</taxon>
        <taxon>eudicotyledons</taxon>
        <taxon>Gunneridae</taxon>
        <taxon>Pentapetalae</taxon>
        <taxon>rosids</taxon>
        <taxon>fabids</taxon>
        <taxon>Fabales</taxon>
        <taxon>Fabaceae</taxon>
        <taxon>Papilionoideae</taxon>
        <taxon>50 kb inversion clade</taxon>
        <taxon>NPAAA clade</taxon>
        <taxon>Hologalegina</taxon>
        <taxon>IRL clade</taxon>
        <taxon>Trifolieae</taxon>
        <taxon>Trifolium</taxon>
    </lineage>
</organism>
<keyword evidence="3" id="KW-1185">Reference proteome</keyword>
<dbReference type="SMART" id="SM00343">
    <property type="entry name" value="ZnF_C2HC"/>
    <property type="match status" value="2"/>
</dbReference>
<dbReference type="GO" id="GO:0003676">
    <property type="term" value="F:nucleic acid binding"/>
    <property type="evidence" value="ECO:0007669"/>
    <property type="project" value="InterPro"/>
</dbReference>
<sequence length="55" mass="5843">CGDPSHKADQCPKGVVCFNCKEAGHKSNVCKKPRAAEGKVFALDGGDVEVDNLIR</sequence>